<dbReference type="EMBL" id="GGEC01061182">
    <property type="protein sequence ID" value="MBX41666.1"/>
    <property type="molecule type" value="Transcribed_RNA"/>
</dbReference>
<protein>
    <submittedName>
        <fullName evidence="1">Uncharacterized protein</fullName>
    </submittedName>
</protein>
<reference evidence="1" key="1">
    <citation type="submission" date="2018-02" db="EMBL/GenBank/DDBJ databases">
        <title>Rhizophora mucronata_Transcriptome.</title>
        <authorList>
            <person name="Meera S.P."/>
            <person name="Sreeshan A."/>
            <person name="Augustine A."/>
        </authorList>
    </citation>
    <scope>NUCLEOTIDE SEQUENCE</scope>
    <source>
        <tissue evidence="1">Leaf</tissue>
    </source>
</reference>
<evidence type="ECO:0000313" key="1">
    <source>
        <dbReference type="EMBL" id="MBX41666.1"/>
    </source>
</evidence>
<name>A0A2P2NGP7_RHIMU</name>
<dbReference type="AlphaFoldDB" id="A0A2P2NGP7"/>
<sequence length="44" mass="5271">MFSNRSCYDTDKKISLNTFIPQSKHVYNKTHVEEIVHHENLIPR</sequence>
<organism evidence="1">
    <name type="scientific">Rhizophora mucronata</name>
    <name type="common">Asiatic mangrove</name>
    <dbReference type="NCBI Taxonomy" id="61149"/>
    <lineage>
        <taxon>Eukaryota</taxon>
        <taxon>Viridiplantae</taxon>
        <taxon>Streptophyta</taxon>
        <taxon>Embryophyta</taxon>
        <taxon>Tracheophyta</taxon>
        <taxon>Spermatophyta</taxon>
        <taxon>Magnoliopsida</taxon>
        <taxon>eudicotyledons</taxon>
        <taxon>Gunneridae</taxon>
        <taxon>Pentapetalae</taxon>
        <taxon>rosids</taxon>
        <taxon>fabids</taxon>
        <taxon>Malpighiales</taxon>
        <taxon>Rhizophoraceae</taxon>
        <taxon>Rhizophora</taxon>
    </lineage>
</organism>
<accession>A0A2P2NGP7</accession>
<proteinExistence type="predicted"/>